<name>A0ACB9GDF4_CICIN</name>
<gene>
    <name evidence="1" type="ORF">L2E82_11222</name>
</gene>
<keyword evidence="2" id="KW-1185">Reference proteome</keyword>
<reference evidence="1 2" key="2">
    <citation type="journal article" date="2022" name="Mol. Ecol. Resour.">
        <title>The genomes of chicory, endive, great burdock and yacon provide insights into Asteraceae paleo-polyploidization history and plant inulin production.</title>
        <authorList>
            <person name="Fan W."/>
            <person name="Wang S."/>
            <person name="Wang H."/>
            <person name="Wang A."/>
            <person name="Jiang F."/>
            <person name="Liu H."/>
            <person name="Zhao H."/>
            <person name="Xu D."/>
            <person name="Zhang Y."/>
        </authorList>
    </citation>
    <scope>NUCLEOTIDE SEQUENCE [LARGE SCALE GENOMIC DNA]</scope>
    <source>
        <strain evidence="2">cv. Punajuju</strain>
        <tissue evidence="1">Leaves</tissue>
    </source>
</reference>
<comment type="caution">
    <text evidence="1">The sequence shown here is derived from an EMBL/GenBank/DDBJ whole genome shotgun (WGS) entry which is preliminary data.</text>
</comment>
<evidence type="ECO:0000313" key="2">
    <source>
        <dbReference type="Proteomes" id="UP001055811"/>
    </source>
</evidence>
<dbReference type="Proteomes" id="UP001055811">
    <property type="component" value="Linkage Group LG02"/>
</dbReference>
<evidence type="ECO:0000313" key="1">
    <source>
        <dbReference type="EMBL" id="KAI3781213.1"/>
    </source>
</evidence>
<accession>A0ACB9GDF4</accession>
<protein>
    <submittedName>
        <fullName evidence="1">Uncharacterized protein</fullName>
    </submittedName>
</protein>
<proteinExistence type="predicted"/>
<sequence>MLASVDFNDNQFEFDNWDPRWGDEDIDSDDELQEQEAPEYLPDNLWNRTDAGADDEGEANGREDVQFWESETPKDNKCARDAEKGNWDNEFCDNRELTREEEVVSQPRVDSPQTVQDSGPRNSFLEKKTTSGPKLNCEHVLGQSLLSQSMSINLNENPKSSTPGVSRTSIPRSNENSLASNSSPPSINQTNTTNQDASISSSQEIDITMELGEKIGFQFGGKKDQAMKLLKKQGVSAVHQ</sequence>
<reference evidence="2" key="1">
    <citation type="journal article" date="2022" name="Mol. Ecol. Resour.">
        <title>The genomes of chicory, endive, great burdock and yacon provide insights into Asteraceae palaeo-polyploidization history and plant inulin production.</title>
        <authorList>
            <person name="Fan W."/>
            <person name="Wang S."/>
            <person name="Wang H."/>
            <person name="Wang A."/>
            <person name="Jiang F."/>
            <person name="Liu H."/>
            <person name="Zhao H."/>
            <person name="Xu D."/>
            <person name="Zhang Y."/>
        </authorList>
    </citation>
    <scope>NUCLEOTIDE SEQUENCE [LARGE SCALE GENOMIC DNA]</scope>
    <source>
        <strain evidence="2">cv. Punajuju</strain>
    </source>
</reference>
<organism evidence="1 2">
    <name type="scientific">Cichorium intybus</name>
    <name type="common">Chicory</name>
    <dbReference type="NCBI Taxonomy" id="13427"/>
    <lineage>
        <taxon>Eukaryota</taxon>
        <taxon>Viridiplantae</taxon>
        <taxon>Streptophyta</taxon>
        <taxon>Embryophyta</taxon>
        <taxon>Tracheophyta</taxon>
        <taxon>Spermatophyta</taxon>
        <taxon>Magnoliopsida</taxon>
        <taxon>eudicotyledons</taxon>
        <taxon>Gunneridae</taxon>
        <taxon>Pentapetalae</taxon>
        <taxon>asterids</taxon>
        <taxon>campanulids</taxon>
        <taxon>Asterales</taxon>
        <taxon>Asteraceae</taxon>
        <taxon>Cichorioideae</taxon>
        <taxon>Cichorieae</taxon>
        <taxon>Cichoriinae</taxon>
        <taxon>Cichorium</taxon>
    </lineage>
</organism>
<dbReference type="EMBL" id="CM042010">
    <property type="protein sequence ID" value="KAI3781213.1"/>
    <property type="molecule type" value="Genomic_DNA"/>
</dbReference>